<sequence>MYGTEGVILRNVDALDARILLAVDDDPDATSLALAKRLGIARNTLHARLQRLQAAGAVREFSRRVDPAALGYGLVAFVSVALSQTTGRRATAALADFPEVIEMHSTTGEADLLLKVVARDTADLHRISGELLAVPDVVRTSTVISLREELPVRTRALIERAADQRHPW</sequence>
<protein>
    <submittedName>
        <fullName evidence="5">Lrp/AsnC family transcriptional regulator</fullName>
    </submittedName>
</protein>
<name>A0ABP8THU6_9ACTN</name>
<evidence type="ECO:0000256" key="3">
    <source>
        <dbReference type="ARBA" id="ARBA00023163"/>
    </source>
</evidence>
<dbReference type="PRINTS" id="PR00033">
    <property type="entry name" value="HTHASNC"/>
</dbReference>
<dbReference type="EMBL" id="BAABHJ010000005">
    <property type="protein sequence ID" value="GAA4605529.1"/>
    <property type="molecule type" value="Genomic_DNA"/>
</dbReference>
<evidence type="ECO:0000259" key="4">
    <source>
        <dbReference type="PROSITE" id="PS50956"/>
    </source>
</evidence>
<keyword evidence="3" id="KW-0804">Transcription</keyword>
<dbReference type="InterPro" id="IPR019887">
    <property type="entry name" value="Tscrpt_reg_AsnC/Lrp_C"/>
</dbReference>
<evidence type="ECO:0000313" key="6">
    <source>
        <dbReference type="Proteomes" id="UP001500212"/>
    </source>
</evidence>
<keyword evidence="1" id="KW-0805">Transcription regulation</keyword>
<dbReference type="Gene3D" id="3.30.70.920">
    <property type="match status" value="1"/>
</dbReference>
<gene>
    <name evidence="5" type="ORF">GCM10023195_19300</name>
</gene>
<accession>A0ABP8THU6</accession>
<evidence type="ECO:0000256" key="2">
    <source>
        <dbReference type="ARBA" id="ARBA00023125"/>
    </source>
</evidence>
<dbReference type="InterPro" id="IPR036388">
    <property type="entry name" value="WH-like_DNA-bd_sf"/>
</dbReference>
<dbReference type="InterPro" id="IPR019888">
    <property type="entry name" value="Tscrpt_reg_AsnC-like"/>
</dbReference>
<keyword evidence="6" id="KW-1185">Reference proteome</keyword>
<dbReference type="Pfam" id="PF01037">
    <property type="entry name" value="AsnC_trans_reg"/>
    <property type="match status" value="1"/>
</dbReference>
<dbReference type="InterPro" id="IPR036390">
    <property type="entry name" value="WH_DNA-bd_sf"/>
</dbReference>
<dbReference type="SMART" id="SM00344">
    <property type="entry name" value="HTH_ASNC"/>
    <property type="match status" value="1"/>
</dbReference>
<dbReference type="Gene3D" id="1.10.10.10">
    <property type="entry name" value="Winged helix-like DNA-binding domain superfamily/Winged helix DNA-binding domain"/>
    <property type="match status" value="1"/>
</dbReference>
<dbReference type="Pfam" id="PF13412">
    <property type="entry name" value="HTH_24"/>
    <property type="match status" value="1"/>
</dbReference>
<dbReference type="SUPFAM" id="SSF54909">
    <property type="entry name" value="Dimeric alpha+beta barrel"/>
    <property type="match status" value="1"/>
</dbReference>
<comment type="caution">
    <text evidence="5">The sequence shown here is derived from an EMBL/GenBank/DDBJ whole genome shotgun (WGS) entry which is preliminary data.</text>
</comment>
<organism evidence="5 6">
    <name type="scientific">Actinoallomurus liliacearum</name>
    <dbReference type="NCBI Taxonomy" id="1080073"/>
    <lineage>
        <taxon>Bacteria</taxon>
        <taxon>Bacillati</taxon>
        <taxon>Actinomycetota</taxon>
        <taxon>Actinomycetes</taxon>
        <taxon>Streptosporangiales</taxon>
        <taxon>Thermomonosporaceae</taxon>
        <taxon>Actinoallomurus</taxon>
    </lineage>
</organism>
<dbReference type="Proteomes" id="UP001500212">
    <property type="component" value="Unassembled WGS sequence"/>
</dbReference>
<dbReference type="PANTHER" id="PTHR30154">
    <property type="entry name" value="LEUCINE-RESPONSIVE REGULATORY PROTEIN"/>
    <property type="match status" value="1"/>
</dbReference>
<dbReference type="SUPFAM" id="SSF46785">
    <property type="entry name" value="Winged helix' DNA-binding domain"/>
    <property type="match status" value="1"/>
</dbReference>
<evidence type="ECO:0000256" key="1">
    <source>
        <dbReference type="ARBA" id="ARBA00023015"/>
    </source>
</evidence>
<dbReference type="PANTHER" id="PTHR30154:SF34">
    <property type="entry name" value="TRANSCRIPTIONAL REGULATOR AZLB"/>
    <property type="match status" value="1"/>
</dbReference>
<dbReference type="InterPro" id="IPR011008">
    <property type="entry name" value="Dimeric_a/b-barrel"/>
</dbReference>
<dbReference type="PROSITE" id="PS50956">
    <property type="entry name" value="HTH_ASNC_2"/>
    <property type="match status" value="1"/>
</dbReference>
<evidence type="ECO:0000313" key="5">
    <source>
        <dbReference type="EMBL" id="GAA4605529.1"/>
    </source>
</evidence>
<keyword evidence="2" id="KW-0238">DNA-binding</keyword>
<proteinExistence type="predicted"/>
<reference evidence="6" key="1">
    <citation type="journal article" date="2019" name="Int. J. Syst. Evol. Microbiol.">
        <title>The Global Catalogue of Microorganisms (GCM) 10K type strain sequencing project: providing services to taxonomists for standard genome sequencing and annotation.</title>
        <authorList>
            <consortium name="The Broad Institute Genomics Platform"/>
            <consortium name="The Broad Institute Genome Sequencing Center for Infectious Disease"/>
            <person name="Wu L."/>
            <person name="Ma J."/>
        </authorList>
    </citation>
    <scope>NUCLEOTIDE SEQUENCE [LARGE SCALE GENOMIC DNA]</scope>
    <source>
        <strain evidence="6">JCM 17938</strain>
    </source>
</reference>
<feature type="domain" description="HTH asnC-type" evidence="4">
    <location>
        <begin position="12"/>
        <end position="73"/>
    </location>
</feature>
<dbReference type="InterPro" id="IPR000485">
    <property type="entry name" value="AsnC-type_HTH_dom"/>
</dbReference>